<reference evidence="2" key="1">
    <citation type="journal article" date="2002" name="Science">
        <title>The draft genome of Ciona intestinalis: insights into chordate and vertebrate origins.</title>
        <authorList>
            <person name="Dehal P."/>
            <person name="Satou Y."/>
            <person name="Campbell R.K."/>
            <person name="Chapman J."/>
            <person name="Degnan B."/>
            <person name="De Tomaso A."/>
            <person name="Davidson B."/>
            <person name="Di Gregorio A."/>
            <person name="Gelpke M."/>
            <person name="Goodstein D.M."/>
            <person name="Harafuji N."/>
            <person name="Hastings K.E."/>
            <person name="Ho I."/>
            <person name="Hotta K."/>
            <person name="Huang W."/>
            <person name="Kawashima T."/>
            <person name="Lemaire P."/>
            <person name="Martinez D."/>
            <person name="Meinertzhagen I.A."/>
            <person name="Necula S."/>
            <person name="Nonaka M."/>
            <person name="Putnam N."/>
            <person name="Rash S."/>
            <person name="Saiga H."/>
            <person name="Satake M."/>
            <person name="Terry A."/>
            <person name="Yamada L."/>
            <person name="Wang H.G."/>
            <person name="Awazu S."/>
            <person name="Azumi K."/>
            <person name="Boore J."/>
            <person name="Branno M."/>
            <person name="Chin-Bow S."/>
            <person name="DeSantis R."/>
            <person name="Doyle S."/>
            <person name="Francino P."/>
            <person name="Keys D.N."/>
            <person name="Haga S."/>
            <person name="Hayashi H."/>
            <person name="Hino K."/>
            <person name="Imai K.S."/>
            <person name="Inaba K."/>
            <person name="Kano S."/>
            <person name="Kobayashi K."/>
            <person name="Kobayashi M."/>
            <person name="Lee B.I."/>
            <person name="Makabe K.W."/>
            <person name="Manohar C."/>
            <person name="Matassi G."/>
            <person name="Medina M."/>
            <person name="Mochizuki Y."/>
            <person name="Mount S."/>
            <person name="Morishita T."/>
            <person name="Miura S."/>
            <person name="Nakayama A."/>
            <person name="Nishizaka S."/>
            <person name="Nomoto H."/>
            <person name="Ohta F."/>
            <person name="Oishi K."/>
            <person name="Rigoutsos I."/>
            <person name="Sano M."/>
            <person name="Sasaki A."/>
            <person name="Sasakura Y."/>
            <person name="Shoguchi E."/>
            <person name="Shin-i T."/>
            <person name="Spagnuolo A."/>
            <person name="Stainier D."/>
            <person name="Suzuki M.M."/>
            <person name="Tassy O."/>
            <person name="Takatori N."/>
            <person name="Tokuoka M."/>
            <person name="Yagi K."/>
            <person name="Yoshizaki F."/>
            <person name="Wada S."/>
            <person name="Zhang C."/>
            <person name="Hyatt P.D."/>
            <person name="Larimer F."/>
            <person name="Detter C."/>
            <person name="Doggett N."/>
            <person name="Glavina T."/>
            <person name="Hawkins T."/>
            <person name="Richardson P."/>
            <person name="Lucas S."/>
            <person name="Kohara Y."/>
            <person name="Levine M."/>
            <person name="Satoh N."/>
            <person name="Rokhsar D.S."/>
        </authorList>
    </citation>
    <scope>NUCLEOTIDE SEQUENCE [LARGE SCALE GENOMIC DNA]</scope>
</reference>
<dbReference type="AlphaFoldDB" id="H2XL22"/>
<keyword evidence="2" id="KW-1185">Reference proteome</keyword>
<reference evidence="1" key="2">
    <citation type="submission" date="2025-08" db="UniProtKB">
        <authorList>
            <consortium name="Ensembl"/>
        </authorList>
    </citation>
    <scope>IDENTIFICATION</scope>
</reference>
<proteinExistence type="predicted"/>
<evidence type="ECO:0000313" key="1">
    <source>
        <dbReference type="Ensembl" id="ENSCINP00000030354.1"/>
    </source>
</evidence>
<reference evidence="1" key="3">
    <citation type="submission" date="2025-09" db="UniProtKB">
        <authorList>
            <consortium name="Ensembl"/>
        </authorList>
    </citation>
    <scope>IDENTIFICATION</scope>
</reference>
<dbReference type="HOGENOM" id="CLU_2849010_0_0_1"/>
<evidence type="ECO:0000313" key="2">
    <source>
        <dbReference type="Proteomes" id="UP000008144"/>
    </source>
</evidence>
<organism evidence="1 2">
    <name type="scientific">Ciona intestinalis</name>
    <name type="common">Transparent sea squirt</name>
    <name type="synonym">Ascidia intestinalis</name>
    <dbReference type="NCBI Taxonomy" id="7719"/>
    <lineage>
        <taxon>Eukaryota</taxon>
        <taxon>Metazoa</taxon>
        <taxon>Chordata</taxon>
        <taxon>Tunicata</taxon>
        <taxon>Ascidiacea</taxon>
        <taxon>Phlebobranchia</taxon>
        <taxon>Cionidae</taxon>
        <taxon>Ciona</taxon>
    </lineage>
</organism>
<accession>H2XL22</accession>
<sequence length="65" mass="7605">MDILEQPPNQNKYEAIKQRQPDAFALPSIFVKRFAFPRMESRTPNQHAAFRRPVLASKGYLDSRE</sequence>
<name>H2XL22_CIOIN</name>
<dbReference type="Ensembl" id="ENSCINT00000036467.1">
    <property type="protein sequence ID" value="ENSCINP00000030354.1"/>
    <property type="gene ID" value="ENSCING00000019655.1"/>
</dbReference>
<dbReference type="Proteomes" id="UP000008144">
    <property type="component" value="Unassembled WGS sequence"/>
</dbReference>
<protein>
    <submittedName>
        <fullName evidence="1">Uncharacterized protein</fullName>
    </submittedName>
</protein>
<dbReference type="InParanoid" id="H2XL22"/>